<accession>A0A0F9MFK7</accession>
<protein>
    <recommendedName>
        <fullName evidence="1">DUF7033 domain-containing protein</fullName>
    </recommendedName>
</protein>
<dbReference type="InterPro" id="IPR054297">
    <property type="entry name" value="DUF7033"/>
</dbReference>
<evidence type="ECO:0000313" key="2">
    <source>
        <dbReference type="EMBL" id="KKM75355.1"/>
    </source>
</evidence>
<reference evidence="2" key="1">
    <citation type="journal article" date="2015" name="Nature">
        <title>Complex archaea that bridge the gap between prokaryotes and eukaryotes.</title>
        <authorList>
            <person name="Spang A."/>
            <person name="Saw J.H."/>
            <person name="Jorgensen S.L."/>
            <person name="Zaremba-Niedzwiedzka K."/>
            <person name="Martijn J."/>
            <person name="Lind A.E."/>
            <person name="van Eijk R."/>
            <person name="Schleper C."/>
            <person name="Guy L."/>
            <person name="Ettema T.J."/>
        </authorList>
    </citation>
    <scope>NUCLEOTIDE SEQUENCE</scope>
</reference>
<evidence type="ECO:0000259" key="1">
    <source>
        <dbReference type="Pfam" id="PF23019"/>
    </source>
</evidence>
<dbReference type="Pfam" id="PF23019">
    <property type="entry name" value="DUF7033"/>
    <property type="match status" value="1"/>
</dbReference>
<dbReference type="AlphaFoldDB" id="A0A0F9MFK7"/>
<proteinExistence type="predicted"/>
<gene>
    <name evidence="2" type="ORF">LCGC14_1391090</name>
</gene>
<name>A0A0F9MFK7_9ZZZZ</name>
<dbReference type="EMBL" id="LAZR01008991">
    <property type="protein sequence ID" value="KKM75355.1"/>
    <property type="molecule type" value="Genomic_DNA"/>
</dbReference>
<feature type="domain" description="DUF7033" evidence="1">
    <location>
        <begin position="97"/>
        <end position="185"/>
    </location>
</feature>
<comment type="caution">
    <text evidence="2">The sequence shown here is derived from an EMBL/GenBank/DDBJ whole genome shotgun (WGS) entry which is preliminary data.</text>
</comment>
<dbReference type="CDD" id="cd10931">
    <property type="entry name" value="CE4_u7"/>
    <property type="match status" value="1"/>
</dbReference>
<organism evidence="2">
    <name type="scientific">marine sediment metagenome</name>
    <dbReference type="NCBI Taxonomy" id="412755"/>
    <lineage>
        <taxon>unclassified sequences</taxon>
        <taxon>metagenomes</taxon>
        <taxon>ecological metagenomes</taxon>
    </lineage>
</organism>
<sequence length="433" mass="50958">MTMLLIYTHKITPRFTYTMKQICTRILGLDISFTTKVEDFIKHTGPKITYTKQPLQNEFFIRSNDLLFEQGVNDFEVKIFEWEGIPCFFSAGERSNIPFDIFSASFYMLSRYEEYLPHVKDLHGRFPSRESLAYQRKFLQLPVVDIWAYKLLEALEEKFPELERKSREYSYTSVIDVNTSHAFAHRGFVRTVSGLVYDLASLKLGRVAERIKVWLYPKKDPYDNFSFLIQLHKKNAIKSLYFFQMATYSTYDKNVSPNSNSFRFLIKSIADYSKVALAASYSSFDSFDLLMKEKKRLSGVINRPIDTCRMRYNRTNLPDTYRTLIDAGFSDDYTMGYTHEPGFRAGTCTPFFFYDLNLEIQQPIRIHPFTFHDYAFIKEGTKEIIIKRIDALYQEVKKVNGHFVSIFSNENLGSEHKVDWKELYSYVLKKYAN</sequence>